<evidence type="ECO:0000313" key="3">
    <source>
        <dbReference type="EMBL" id="GAX85525.1"/>
    </source>
</evidence>
<feature type="compositionally biased region" description="Polar residues" evidence="2">
    <location>
        <begin position="7"/>
        <end position="22"/>
    </location>
</feature>
<sequence>MPDTRRPATTSQLKRPSSQGLSITGVLPPSRQGLSSAGALNRNAQSRSGEPVMDILAQKLILKMRARFGDAAADIKGQEIISQEVATFMNKATSTGNRLREDDLGLLESAIRIRLSGGTPRPLTMVLEKKAQVEGDEWSKIFQYSISKGKEQDKLEAQAARQRQIQMKQDLDKQMAELEAKKRAEHDEETSYFNSEQASLRAWEAQEEARRNLQAAIMRKVAQEREEQLRDKRDRIQRAMQRARDEDNATAARIAYETKEELLREEQAMYDAKKKLKSFLSSNEVNKQMRVQEKLKEQEMDLEYRRQWNAILDKQEAERTARLQANHAKQTLQAIAAANRPEAKRWMDQSIIDKAYKEREDAREKEEQDRRRRVKEGSVAMVRRLDDQMKELNMARAEMQRREEEAARMVHDRTAAMEAKEQERLRRAQEAKIKFKADLEAQMKANAHRRRVAPMSEVERKINSKLLNDVMDWRLTGRLSLA</sequence>
<proteinExistence type="predicted"/>
<dbReference type="STRING" id="1157962.A0A250XR50"/>
<feature type="coiled-coil region" evidence="1">
    <location>
        <begin position="352"/>
        <end position="409"/>
    </location>
</feature>
<evidence type="ECO:0008006" key="5">
    <source>
        <dbReference type="Google" id="ProtNLM"/>
    </source>
</evidence>
<dbReference type="AlphaFoldDB" id="A0A250XR50"/>
<dbReference type="OrthoDB" id="543166at2759"/>
<feature type="coiled-coil region" evidence="1">
    <location>
        <begin position="161"/>
        <end position="249"/>
    </location>
</feature>
<keyword evidence="1" id="KW-0175">Coiled coil</keyword>
<protein>
    <recommendedName>
        <fullName evidence="5">Trichohyalin-plectin-homology domain-containing protein</fullName>
    </recommendedName>
</protein>
<organism evidence="3 4">
    <name type="scientific">Chlamydomonas eustigma</name>
    <dbReference type="NCBI Taxonomy" id="1157962"/>
    <lineage>
        <taxon>Eukaryota</taxon>
        <taxon>Viridiplantae</taxon>
        <taxon>Chlorophyta</taxon>
        <taxon>core chlorophytes</taxon>
        <taxon>Chlorophyceae</taxon>
        <taxon>CS clade</taxon>
        <taxon>Chlamydomonadales</taxon>
        <taxon>Chlamydomonadaceae</taxon>
        <taxon>Chlamydomonas</taxon>
    </lineage>
</organism>
<accession>A0A250XR50</accession>
<evidence type="ECO:0000256" key="2">
    <source>
        <dbReference type="SAM" id="MobiDB-lite"/>
    </source>
</evidence>
<dbReference type="EMBL" id="BEGY01000174">
    <property type="protein sequence ID" value="GAX85525.1"/>
    <property type="molecule type" value="Genomic_DNA"/>
</dbReference>
<feature type="region of interest" description="Disordered" evidence="2">
    <location>
        <begin position="1"/>
        <end position="48"/>
    </location>
</feature>
<gene>
    <name evidence="3" type="ORF">CEUSTIGMA_g12941.t1</name>
</gene>
<dbReference type="Proteomes" id="UP000232323">
    <property type="component" value="Unassembled WGS sequence"/>
</dbReference>
<comment type="caution">
    <text evidence="3">The sequence shown here is derived from an EMBL/GenBank/DDBJ whole genome shotgun (WGS) entry which is preliminary data.</text>
</comment>
<name>A0A250XR50_9CHLO</name>
<evidence type="ECO:0000313" key="4">
    <source>
        <dbReference type="Proteomes" id="UP000232323"/>
    </source>
</evidence>
<keyword evidence="4" id="KW-1185">Reference proteome</keyword>
<evidence type="ECO:0000256" key="1">
    <source>
        <dbReference type="SAM" id="Coils"/>
    </source>
</evidence>
<reference evidence="3 4" key="1">
    <citation type="submission" date="2017-08" db="EMBL/GenBank/DDBJ databases">
        <title>Acidophilic green algal genome provides insights into adaptation to an acidic environment.</title>
        <authorList>
            <person name="Hirooka S."/>
            <person name="Hirose Y."/>
            <person name="Kanesaki Y."/>
            <person name="Higuchi S."/>
            <person name="Fujiwara T."/>
            <person name="Onuma R."/>
            <person name="Era A."/>
            <person name="Ohbayashi R."/>
            <person name="Uzuka A."/>
            <person name="Nozaki H."/>
            <person name="Yoshikawa H."/>
            <person name="Miyagishima S.Y."/>
        </authorList>
    </citation>
    <scope>NUCLEOTIDE SEQUENCE [LARGE SCALE GENOMIC DNA]</scope>
    <source>
        <strain evidence="3 4">NIES-2499</strain>
    </source>
</reference>